<gene>
    <name evidence="1" type="ORF">MET9862_02432</name>
</gene>
<keyword evidence="2" id="KW-1185">Reference proteome</keyword>
<dbReference type="AlphaFoldDB" id="A0A509EE38"/>
<reference evidence="1 2" key="1">
    <citation type="submission" date="2019-06" db="EMBL/GenBank/DDBJ databases">
        <authorList>
            <person name="Rodrigo-Torres L."/>
            <person name="Arahal R. D."/>
            <person name="Lucena T."/>
        </authorList>
    </citation>
    <scope>NUCLEOTIDE SEQUENCE [LARGE SCALE GENOMIC DNA]</scope>
    <source>
        <strain evidence="1 2">SB0023/3</strain>
    </source>
</reference>
<dbReference type="EMBL" id="CABFPH010000029">
    <property type="protein sequence ID" value="VUD71844.1"/>
    <property type="molecule type" value="Genomic_DNA"/>
</dbReference>
<name>A0A509EE38_9HYPH</name>
<sequence>MKIYRHAATVKAARILGITDGREGAPFYPDLEGDETEEMSYRAWAACARDVLAGNLPGYLVIHPNGLDGYVPKAEFEANFTIAE</sequence>
<evidence type="ECO:0000313" key="1">
    <source>
        <dbReference type="EMBL" id="VUD71844.1"/>
    </source>
</evidence>
<evidence type="ECO:0000313" key="2">
    <source>
        <dbReference type="Proteomes" id="UP000410984"/>
    </source>
</evidence>
<organism evidence="1 2">
    <name type="scientific">Methylobacterium symbioticum</name>
    <dbReference type="NCBI Taxonomy" id="2584084"/>
    <lineage>
        <taxon>Bacteria</taxon>
        <taxon>Pseudomonadati</taxon>
        <taxon>Pseudomonadota</taxon>
        <taxon>Alphaproteobacteria</taxon>
        <taxon>Hyphomicrobiales</taxon>
        <taxon>Methylobacteriaceae</taxon>
        <taxon>Methylobacterium</taxon>
    </lineage>
</organism>
<dbReference type="Proteomes" id="UP000410984">
    <property type="component" value="Unassembled WGS sequence"/>
</dbReference>
<protein>
    <submittedName>
        <fullName evidence="1">Uncharacterized protein</fullName>
    </submittedName>
</protein>
<proteinExistence type="predicted"/>
<accession>A0A509EE38</accession>
<dbReference type="RefSeq" id="WP_142583215.1">
    <property type="nucleotide sequence ID" value="NZ_CABFPH010000029.1"/>
</dbReference>